<evidence type="ECO:0000313" key="2">
    <source>
        <dbReference type="EMBL" id="OKH11347.1"/>
    </source>
</evidence>
<dbReference type="EMBL" id="MRCA01000019">
    <property type="protein sequence ID" value="OKH11347.1"/>
    <property type="molecule type" value="Genomic_DNA"/>
</dbReference>
<reference evidence="2 3" key="1">
    <citation type="submission" date="2016-11" db="EMBL/GenBank/DDBJ databases">
        <title>Draft Genome Sequences of Nine Cyanobacterial Strains from Diverse Habitats.</title>
        <authorList>
            <person name="Zhu T."/>
            <person name="Hou S."/>
            <person name="Lu X."/>
            <person name="Hess W.R."/>
        </authorList>
    </citation>
    <scope>NUCLEOTIDE SEQUENCE [LARGE SCALE GENOMIC DNA]</scope>
    <source>
        <strain evidence="2 3">NIES-592</strain>
    </source>
</reference>
<feature type="chain" id="PRO_5013250882" description="DUF2808 domain-containing protein" evidence="1">
    <location>
        <begin position="23"/>
        <end position="163"/>
    </location>
</feature>
<keyword evidence="1" id="KW-0732">Signal</keyword>
<dbReference type="Proteomes" id="UP000186391">
    <property type="component" value="Unassembled WGS sequence"/>
</dbReference>
<evidence type="ECO:0008006" key="4">
    <source>
        <dbReference type="Google" id="ProtNLM"/>
    </source>
</evidence>
<evidence type="ECO:0000256" key="1">
    <source>
        <dbReference type="SAM" id="SignalP"/>
    </source>
</evidence>
<dbReference type="RefSeq" id="WP_073556877.1">
    <property type="nucleotide sequence ID" value="NZ_MRCA01000019.1"/>
</dbReference>
<proteinExistence type="predicted"/>
<evidence type="ECO:0000313" key="3">
    <source>
        <dbReference type="Proteomes" id="UP000186391"/>
    </source>
</evidence>
<protein>
    <recommendedName>
        <fullName evidence="4">DUF2808 domain-containing protein</fullName>
    </recommendedName>
</protein>
<dbReference type="OrthoDB" id="582274at2"/>
<accession>A0A1U7GTU7</accession>
<dbReference type="AlphaFoldDB" id="A0A1U7GTU7"/>
<organism evidence="2 3">
    <name type="scientific">Fischerella major NIES-592</name>
    <dbReference type="NCBI Taxonomy" id="210994"/>
    <lineage>
        <taxon>Bacteria</taxon>
        <taxon>Bacillati</taxon>
        <taxon>Cyanobacteriota</taxon>
        <taxon>Cyanophyceae</taxon>
        <taxon>Nostocales</taxon>
        <taxon>Hapalosiphonaceae</taxon>
        <taxon>Fischerella</taxon>
    </lineage>
</organism>
<keyword evidence="3" id="KW-1185">Reference proteome</keyword>
<comment type="caution">
    <text evidence="2">The sequence shown here is derived from an EMBL/GenBank/DDBJ whole genome shotgun (WGS) entry which is preliminary data.</text>
</comment>
<feature type="signal peptide" evidence="1">
    <location>
        <begin position="1"/>
        <end position="22"/>
    </location>
</feature>
<name>A0A1U7GTU7_9CYAN</name>
<gene>
    <name evidence="2" type="ORF">NIES592_21820</name>
</gene>
<sequence>MKILRVFAACVILITVGNTAVAYNIIPTSQNSILQLNNNRDVNSVTAINTRNSHSSSDYQESTISLSAFNLSRPHILSINTSGSELQGNITFDGRVIRQIRGKRVYVNLSPYLSKGKHIVKISTRYFPASSSVKVEFSGLGINVTQETSGSGRLNYILNVSVY</sequence>